<evidence type="ECO:0000313" key="2">
    <source>
        <dbReference type="Proteomes" id="UP000094313"/>
    </source>
</evidence>
<name>A0A1D7QFB1_9SPHI</name>
<protein>
    <submittedName>
        <fullName evidence="1">Uncharacterized protein</fullName>
    </submittedName>
</protein>
<proteinExistence type="predicted"/>
<reference evidence="1 2" key="1">
    <citation type="submission" date="2016-08" db="EMBL/GenBank/DDBJ databases">
        <authorList>
            <person name="Seilhamer J.J."/>
        </authorList>
    </citation>
    <scope>NUCLEOTIDE SEQUENCE [LARGE SCALE GENOMIC DNA]</scope>
    <source>
        <strain evidence="1 2">DX4</strain>
    </source>
</reference>
<gene>
    <name evidence="1" type="ORF">BFS30_09590</name>
</gene>
<sequence length="85" mass="9730">MNNQITTLRILVSDTLNPRNYSRLNVDDIHKTCAEIPSIEEGIFKAIREEIYGTSKASIVERHIRQIQSDCIALMDLLHGYADQE</sequence>
<evidence type="ECO:0000313" key="1">
    <source>
        <dbReference type="EMBL" id="AOM77396.1"/>
    </source>
</evidence>
<dbReference type="EMBL" id="CP017141">
    <property type="protein sequence ID" value="AOM77396.1"/>
    <property type="molecule type" value="Genomic_DNA"/>
</dbReference>
<dbReference type="OrthoDB" id="735062at2"/>
<keyword evidence="2" id="KW-1185">Reference proteome</keyword>
<accession>A0A1D7QFB1</accession>
<dbReference type="AlphaFoldDB" id="A0A1D7QFB1"/>
<dbReference type="Proteomes" id="UP000094313">
    <property type="component" value="Chromosome"/>
</dbReference>
<dbReference type="KEGG" id="psty:BFS30_09590"/>
<organism evidence="1 2">
    <name type="scientific">Pedobacter steynii</name>
    <dbReference type="NCBI Taxonomy" id="430522"/>
    <lineage>
        <taxon>Bacteria</taxon>
        <taxon>Pseudomonadati</taxon>
        <taxon>Bacteroidota</taxon>
        <taxon>Sphingobacteriia</taxon>
        <taxon>Sphingobacteriales</taxon>
        <taxon>Sphingobacteriaceae</taxon>
        <taxon>Pedobacter</taxon>
    </lineage>
</organism>
<dbReference type="RefSeq" id="WP_069379086.1">
    <property type="nucleotide sequence ID" value="NZ_CP017141.1"/>
</dbReference>